<evidence type="ECO:0000313" key="2">
    <source>
        <dbReference type="EMBL" id="MBR7621787.1"/>
    </source>
</evidence>
<keyword evidence="3" id="KW-1185">Reference proteome</keyword>
<evidence type="ECO:0000256" key="1">
    <source>
        <dbReference type="SAM" id="SignalP"/>
    </source>
</evidence>
<feature type="chain" id="PRO_5036899303" evidence="1">
    <location>
        <begin position="24"/>
        <end position="173"/>
    </location>
</feature>
<dbReference type="SUPFAM" id="SSF52833">
    <property type="entry name" value="Thioredoxin-like"/>
    <property type="match status" value="1"/>
</dbReference>
<feature type="signal peptide" evidence="1">
    <location>
        <begin position="1"/>
        <end position="23"/>
    </location>
</feature>
<dbReference type="InterPro" id="IPR036249">
    <property type="entry name" value="Thioredoxin-like_sf"/>
</dbReference>
<dbReference type="EMBL" id="JAGSGD010000003">
    <property type="protein sequence ID" value="MBR7621787.1"/>
    <property type="molecule type" value="Genomic_DNA"/>
</dbReference>
<gene>
    <name evidence="2" type="ORF">JKL49_20520</name>
</gene>
<dbReference type="RefSeq" id="WP_215343303.1">
    <property type="nucleotide sequence ID" value="NZ_JAGSGD010000003.1"/>
</dbReference>
<organism evidence="2 3">
    <name type="scientific">Phenylobacterium glaciei</name>
    <dbReference type="NCBI Taxonomy" id="2803784"/>
    <lineage>
        <taxon>Bacteria</taxon>
        <taxon>Pseudomonadati</taxon>
        <taxon>Pseudomonadota</taxon>
        <taxon>Alphaproteobacteria</taxon>
        <taxon>Caulobacterales</taxon>
        <taxon>Caulobacteraceae</taxon>
        <taxon>Phenylobacterium</taxon>
    </lineage>
</organism>
<proteinExistence type="predicted"/>
<dbReference type="Gene3D" id="3.40.30.10">
    <property type="entry name" value="Glutaredoxin"/>
    <property type="match status" value="1"/>
</dbReference>
<reference evidence="2" key="1">
    <citation type="submission" date="2021-04" db="EMBL/GenBank/DDBJ databases">
        <title>Draft genome assembly of strain Phenylobacterium sp. 20VBR1 using MiniION and Illumina platforms.</title>
        <authorList>
            <person name="Thomas F.A."/>
            <person name="Krishnan K.P."/>
            <person name="Sinha R.K."/>
        </authorList>
    </citation>
    <scope>NUCLEOTIDE SEQUENCE</scope>
    <source>
        <strain evidence="2">20VBR1</strain>
    </source>
</reference>
<name>A0A941D541_9CAUL</name>
<keyword evidence="1" id="KW-0732">Signal</keyword>
<dbReference type="CDD" id="cd02947">
    <property type="entry name" value="TRX_family"/>
    <property type="match status" value="1"/>
</dbReference>
<accession>A0A941D541</accession>
<sequence>MRQVPMLAALALTASLVAGAASAAVTPPKVSITDYAQLKTPLPYPYDEAAKADADVAKAKARAKAAHKILIIDLGGNWCGDCRILAATMDLPEMKTWVARHFELVTVDVGRFDKNLQIPARYGVTSRLEGVPALLMVDPATDKLLNKDTVASLADARHMSPQALADWLATWAN</sequence>
<protein>
    <submittedName>
        <fullName evidence="2">Thioredoxin family protein</fullName>
    </submittedName>
</protein>
<dbReference type="Proteomes" id="UP000622580">
    <property type="component" value="Unassembled WGS sequence"/>
</dbReference>
<dbReference type="Pfam" id="PF13899">
    <property type="entry name" value="Thioredoxin_7"/>
    <property type="match status" value="1"/>
</dbReference>
<dbReference type="AlphaFoldDB" id="A0A941D541"/>
<comment type="caution">
    <text evidence="2">The sequence shown here is derived from an EMBL/GenBank/DDBJ whole genome shotgun (WGS) entry which is preliminary data.</text>
</comment>
<evidence type="ECO:0000313" key="3">
    <source>
        <dbReference type="Proteomes" id="UP000622580"/>
    </source>
</evidence>